<keyword evidence="3" id="KW-1185">Reference proteome</keyword>
<dbReference type="InParanoid" id="A0A165HIR1"/>
<reference evidence="2 3" key="1">
    <citation type="journal article" date="2016" name="Mol. Biol. Evol.">
        <title>Comparative Genomics of Early-Diverging Mushroom-Forming Fungi Provides Insights into the Origins of Lignocellulose Decay Capabilities.</title>
        <authorList>
            <person name="Nagy L.G."/>
            <person name="Riley R."/>
            <person name="Tritt A."/>
            <person name="Adam C."/>
            <person name="Daum C."/>
            <person name="Floudas D."/>
            <person name="Sun H."/>
            <person name="Yadav J.S."/>
            <person name="Pangilinan J."/>
            <person name="Larsson K.H."/>
            <person name="Matsuura K."/>
            <person name="Barry K."/>
            <person name="Labutti K."/>
            <person name="Kuo R."/>
            <person name="Ohm R.A."/>
            <person name="Bhattacharya S.S."/>
            <person name="Shirouzu T."/>
            <person name="Yoshinaga Y."/>
            <person name="Martin F.M."/>
            <person name="Grigoriev I.V."/>
            <person name="Hibbett D.S."/>
        </authorList>
    </citation>
    <scope>NUCLEOTIDE SEQUENCE [LARGE SCALE GENOMIC DNA]</scope>
    <source>
        <strain evidence="2 3">HHB12029</strain>
    </source>
</reference>
<evidence type="ECO:0000313" key="3">
    <source>
        <dbReference type="Proteomes" id="UP000077266"/>
    </source>
</evidence>
<evidence type="ECO:0000313" key="2">
    <source>
        <dbReference type="EMBL" id="KZV92031.1"/>
    </source>
</evidence>
<organism evidence="2 3">
    <name type="scientific">Exidia glandulosa HHB12029</name>
    <dbReference type="NCBI Taxonomy" id="1314781"/>
    <lineage>
        <taxon>Eukaryota</taxon>
        <taxon>Fungi</taxon>
        <taxon>Dikarya</taxon>
        <taxon>Basidiomycota</taxon>
        <taxon>Agaricomycotina</taxon>
        <taxon>Agaricomycetes</taxon>
        <taxon>Auriculariales</taxon>
        <taxon>Exidiaceae</taxon>
        <taxon>Exidia</taxon>
    </lineage>
</organism>
<proteinExistence type="predicted"/>
<protein>
    <submittedName>
        <fullName evidence="2">Uncharacterized protein</fullName>
    </submittedName>
</protein>
<dbReference type="EMBL" id="KV426016">
    <property type="protein sequence ID" value="KZV92031.1"/>
    <property type="molecule type" value="Genomic_DNA"/>
</dbReference>
<name>A0A165HIR1_EXIGL</name>
<keyword evidence="1" id="KW-1133">Transmembrane helix</keyword>
<evidence type="ECO:0000256" key="1">
    <source>
        <dbReference type="SAM" id="Phobius"/>
    </source>
</evidence>
<keyword evidence="1" id="KW-0812">Transmembrane</keyword>
<gene>
    <name evidence="2" type="ORF">EXIGLDRAFT_749903</name>
</gene>
<dbReference type="AlphaFoldDB" id="A0A165HIR1"/>
<sequence length="219" mass="24885">MKTPHSLEKLHANDSRQTQRYCCCPCRQDCCSGPETAERRKRQDLALDGWKNFLLTFVPTRTFALSVGLFVVVSILGFYDVAAIAGAYMSSTDPDIRNKILAVEFHRHYYTSFVFLLITSEYDYFVDLSRRLRCPRHDFLCKSFPLPVRSMVVYGHLMAFTFIIYPAMRYKTYGMIVPGTPMSFGIAENCNIRMYCTGSTTFTGTLPTALARNIAALGL</sequence>
<keyword evidence="1" id="KW-0472">Membrane</keyword>
<accession>A0A165HIR1</accession>
<feature type="transmembrane region" description="Helical" evidence="1">
    <location>
        <begin position="146"/>
        <end position="165"/>
    </location>
</feature>
<feature type="transmembrane region" description="Helical" evidence="1">
    <location>
        <begin position="63"/>
        <end position="88"/>
    </location>
</feature>
<dbReference type="Proteomes" id="UP000077266">
    <property type="component" value="Unassembled WGS sequence"/>
</dbReference>